<evidence type="ECO:0000256" key="4">
    <source>
        <dbReference type="ARBA" id="ARBA00023163"/>
    </source>
</evidence>
<gene>
    <name evidence="6" type="ORF">GCM10011340_08580</name>
</gene>
<organism evidence="6 7">
    <name type="scientific">Roseivirga thermotolerans</name>
    <dbReference type="NCBI Taxonomy" id="1758176"/>
    <lineage>
        <taxon>Bacteria</taxon>
        <taxon>Pseudomonadati</taxon>
        <taxon>Bacteroidota</taxon>
        <taxon>Cytophagia</taxon>
        <taxon>Cytophagales</taxon>
        <taxon>Roseivirgaceae</taxon>
        <taxon>Roseivirga</taxon>
    </lineage>
</organism>
<dbReference type="InterPro" id="IPR007627">
    <property type="entry name" value="RNA_pol_sigma70_r2"/>
</dbReference>
<evidence type="ECO:0000256" key="3">
    <source>
        <dbReference type="ARBA" id="ARBA00023082"/>
    </source>
</evidence>
<evidence type="ECO:0000256" key="2">
    <source>
        <dbReference type="ARBA" id="ARBA00023015"/>
    </source>
</evidence>
<dbReference type="InterPro" id="IPR036388">
    <property type="entry name" value="WH-like_DNA-bd_sf"/>
</dbReference>
<dbReference type="PANTHER" id="PTHR43133">
    <property type="entry name" value="RNA POLYMERASE ECF-TYPE SIGMA FACTO"/>
    <property type="match status" value="1"/>
</dbReference>
<keyword evidence="7" id="KW-1185">Reference proteome</keyword>
<dbReference type="InterPro" id="IPR013325">
    <property type="entry name" value="RNA_pol_sigma_r2"/>
</dbReference>
<evidence type="ECO:0000256" key="1">
    <source>
        <dbReference type="ARBA" id="ARBA00010641"/>
    </source>
</evidence>
<sequence>MSSEKIFKGNIKPAFTDEELVRFLQEGGPQRYFSILADRYHDYVVKKCRSYVKSDDEAEDLSQEVFIKVFMQLKSFRSEAKFKTWLYTIIYHTCVDYLRKKKKNMHQVISDKLSTELEDVIEAEEVDKESLHNALELLLEQITPEEKLLLLLKYKEKQPLQTIITTLNISESAAKMRLLRAKEKINKLYEKQIGSGR</sequence>
<name>A0ABQ3I1N8_9BACT</name>
<keyword evidence="2" id="KW-0805">Transcription regulation</keyword>
<proteinExistence type="inferred from homology"/>
<dbReference type="InterPro" id="IPR039425">
    <property type="entry name" value="RNA_pol_sigma-70-like"/>
</dbReference>
<comment type="similarity">
    <text evidence="1">Belongs to the sigma-70 factor family. ECF subfamily.</text>
</comment>
<keyword evidence="4" id="KW-0804">Transcription</keyword>
<evidence type="ECO:0000313" key="6">
    <source>
        <dbReference type="EMBL" id="GHE56021.1"/>
    </source>
</evidence>
<dbReference type="Proteomes" id="UP000658258">
    <property type="component" value="Unassembled WGS sequence"/>
</dbReference>
<evidence type="ECO:0000259" key="5">
    <source>
        <dbReference type="Pfam" id="PF04542"/>
    </source>
</evidence>
<comment type="caution">
    <text evidence="6">The sequence shown here is derived from an EMBL/GenBank/DDBJ whole genome shotgun (WGS) entry which is preliminary data.</text>
</comment>
<keyword evidence="3" id="KW-0731">Sigma factor</keyword>
<protein>
    <submittedName>
        <fullName evidence="6">RNA polymerase sigma factor</fullName>
    </submittedName>
</protein>
<dbReference type="Gene3D" id="1.10.10.10">
    <property type="entry name" value="Winged helix-like DNA-binding domain superfamily/Winged helix DNA-binding domain"/>
    <property type="match status" value="1"/>
</dbReference>
<dbReference type="SUPFAM" id="SSF88946">
    <property type="entry name" value="Sigma2 domain of RNA polymerase sigma factors"/>
    <property type="match status" value="1"/>
</dbReference>
<reference evidence="7" key="1">
    <citation type="journal article" date="2019" name="Int. J. Syst. Evol. Microbiol.">
        <title>The Global Catalogue of Microorganisms (GCM) 10K type strain sequencing project: providing services to taxonomists for standard genome sequencing and annotation.</title>
        <authorList>
            <consortium name="The Broad Institute Genomics Platform"/>
            <consortium name="The Broad Institute Genome Sequencing Center for Infectious Disease"/>
            <person name="Wu L."/>
            <person name="Ma J."/>
        </authorList>
    </citation>
    <scope>NUCLEOTIDE SEQUENCE [LARGE SCALE GENOMIC DNA]</scope>
    <source>
        <strain evidence="7">CGMCC 1.15111</strain>
    </source>
</reference>
<dbReference type="EMBL" id="BNAG01000001">
    <property type="protein sequence ID" value="GHE56021.1"/>
    <property type="molecule type" value="Genomic_DNA"/>
</dbReference>
<dbReference type="PANTHER" id="PTHR43133:SF51">
    <property type="entry name" value="RNA POLYMERASE SIGMA FACTOR"/>
    <property type="match status" value="1"/>
</dbReference>
<dbReference type="SUPFAM" id="SSF88659">
    <property type="entry name" value="Sigma3 and sigma4 domains of RNA polymerase sigma factors"/>
    <property type="match status" value="1"/>
</dbReference>
<accession>A0ABQ3I1N8</accession>
<feature type="domain" description="RNA polymerase sigma-70 region 2" evidence="5">
    <location>
        <begin position="36"/>
        <end position="103"/>
    </location>
</feature>
<dbReference type="Pfam" id="PF04542">
    <property type="entry name" value="Sigma70_r2"/>
    <property type="match status" value="1"/>
</dbReference>
<dbReference type="RefSeq" id="WP_189628944.1">
    <property type="nucleotide sequence ID" value="NZ_BNAG01000001.1"/>
</dbReference>
<dbReference type="InterPro" id="IPR013324">
    <property type="entry name" value="RNA_pol_sigma_r3/r4-like"/>
</dbReference>
<dbReference type="NCBIfam" id="TIGR02937">
    <property type="entry name" value="sigma70-ECF"/>
    <property type="match status" value="1"/>
</dbReference>
<dbReference type="Gene3D" id="1.10.1740.10">
    <property type="match status" value="1"/>
</dbReference>
<evidence type="ECO:0000313" key="7">
    <source>
        <dbReference type="Proteomes" id="UP000658258"/>
    </source>
</evidence>
<dbReference type="InterPro" id="IPR014284">
    <property type="entry name" value="RNA_pol_sigma-70_dom"/>
</dbReference>